<reference evidence="1 2" key="1">
    <citation type="submission" date="2024-08" db="EMBL/GenBank/DDBJ databases">
        <title>Pantoea ronii - a newly identified human opportunistic pathogen.</title>
        <authorList>
            <person name="Keidar-Friedman D."/>
            <person name="Sorek N."/>
            <person name="Leshin-Carmel D."/>
            <person name="Tsur A."/>
            <person name="Amsalem M."/>
            <person name="Tolkach D."/>
            <person name="Brosh-Nissimov T."/>
        </authorList>
    </citation>
    <scope>NUCLEOTIDE SEQUENCE [LARGE SCALE GENOMIC DNA]</scope>
    <source>
        <strain evidence="1 2">AA23256</strain>
    </source>
</reference>
<dbReference type="Proteomes" id="UP001611251">
    <property type="component" value="Unassembled WGS sequence"/>
</dbReference>
<keyword evidence="2" id="KW-1185">Reference proteome</keyword>
<protein>
    <submittedName>
        <fullName evidence="1">CsbD family protein</fullName>
    </submittedName>
</protein>
<proteinExistence type="predicted"/>
<comment type="caution">
    <text evidence="1">The sequence shown here is derived from an EMBL/GenBank/DDBJ whole genome shotgun (WGS) entry which is preliminary data.</text>
</comment>
<dbReference type="SUPFAM" id="SSF69047">
    <property type="entry name" value="Hypothetical protein YjbJ"/>
    <property type="match status" value="1"/>
</dbReference>
<evidence type="ECO:0000313" key="1">
    <source>
        <dbReference type="EMBL" id="MFH8135426.1"/>
    </source>
</evidence>
<accession>A0ABW7Q1N3</accession>
<dbReference type="InterPro" id="IPR036629">
    <property type="entry name" value="YjbJ_sf"/>
</dbReference>
<organism evidence="1 2">
    <name type="scientific">Pantoea osteomyelitidis</name>
    <dbReference type="NCBI Taxonomy" id="3230026"/>
    <lineage>
        <taxon>Bacteria</taxon>
        <taxon>Pseudomonadati</taxon>
        <taxon>Pseudomonadota</taxon>
        <taxon>Gammaproteobacteria</taxon>
        <taxon>Enterobacterales</taxon>
        <taxon>Erwiniaceae</taxon>
        <taxon>Pantoea</taxon>
    </lineage>
</organism>
<gene>
    <name evidence="1" type="ORF">ABU178_14765</name>
</gene>
<dbReference type="EMBL" id="JBGFSN010000005">
    <property type="protein sequence ID" value="MFH8135426.1"/>
    <property type="molecule type" value="Genomic_DNA"/>
</dbReference>
<sequence>MNSDIITGKWKQWKGQVWLLWAEWFDSDSAWLMGNNDWFSGMLQEDYGKAQQHASEKEKH</sequence>
<dbReference type="RefSeq" id="WP_397216228.1">
    <property type="nucleotide sequence ID" value="NZ_JBGFSN010000005.1"/>
</dbReference>
<name>A0ABW7Q1N3_9GAMM</name>
<dbReference type="Gene3D" id="1.10.1470.10">
    <property type="entry name" value="YjbJ"/>
    <property type="match status" value="1"/>
</dbReference>
<evidence type="ECO:0000313" key="2">
    <source>
        <dbReference type="Proteomes" id="UP001611251"/>
    </source>
</evidence>